<dbReference type="PANTHER" id="PTHR34496:SF10">
    <property type="entry name" value="GLCNAC TRANSFERASE"/>
    <property type="match status" value="1"/>
</dbReference>
<dbReference type="SUPFAM" id="SSF53448">
    <property type="entry name" value="Nucleotide-diphospho-sugar transferases"/>
    <property type="match status" value="1"/>
</dbReference>
<gene>
    <name evidence="1" type="ORF">FAZ69_10495</name>
</gene>
<name>A0A4U1I7I8_9BURK</name>
<dbReference type="InterPro" id="IPR021067">
    <property type="entry name" value="Glycosyltransferase"/>
</dbReference>
<accession>A0A4U1I7I8</accession>
<dbReference type="EMBL" id="SWJE01000005">
    <property type="protein sequence ID" value="TKC89368.1"/>
    <property type="molecule type" value="Genomic_DNA"/>
</dbReference>
<evidence type="ECO:0000313" key="2">
    <source>
        <dbReference type="Proteomes" id="UP000305539"/>
    </source>
</evidence>
<evidence type="ECO:0000313" key="1">
    <source>
        <dbReference type="EMBL" id="TKC89368.1"/>
    </source>
</evidence>
<dbReference type="PANTHER" id="PTHR34496">
    <property type="entry name" value="GLCNAC TRANSFERASE-RELATED"/>
    <property type="match status" value="1"/>
</dbReference>
<comment type="caution">
    <text evidence="1">The sequence shown here is derived from an EMBL/GenBank/DDBJ whole genome shotgun (WGS) entry which is preliminary data.</text>
</comment>
<dbReference type="RefSeq" id="WP_136894059.1">
    <property type="nucleotide sequence ID" value="NZ_SWJE01000005.1"/>
</dbReference>
<dbReference type="Pfam" id="PF11397">
    <property type="entry name" value="GlcNAc"/>
    <property type="match status" value="1"/>
</dbReference>
<organism evidence="1 2">
    <name type="scientific">Trinickia terrae</name>
    <dbReference type="NCBI Taxonomy" id="2571161"/>
    <lineage>
        <taxon>Bacteria</taxon>
        <taxon>Pseudomonadati</taxon>
        <taxon>Pseudomonadota</taxon>
        <taxon>Betaproteobacteria</taxon>
        <taxon>Burkholderiales</taxon>
        <taxon>Burkholderiaceae</taxon>
        <taxon>Trinickia</taxon>
    </lineage>
</organism>
<sequence length="461" mass="53322">MEISTIFVQIASYRDSQLIQTIFNLIKHSDQPDRLRIVVCWQHAPDEMLGEFWKKGFTKWRFETIDGWTVHIMEYNGARIDLIDVPHFKSQGACWARNLIQQHYRGEHYTLQIDAHHRFVDGWDTLLIEMLESLRDESPKPVLTAYLPGYDPDLPTPQSSEPHSIQFNRFNSEGVLMVIGSVLPNWKTIDRPVRARFYCAAFAFADGRFAATVRHDPEYFFYGEEISIAARAFTHGYDLYHPHRVITWHDYTRKHNPRIWSDHTNEAKKNGDVSKTWWDRDSHSFQRNRELFGMAEPVLTNGEFGKYGFGTERTLADYEAYAGICFRFRGVQRTTLDNAPPVPGATRPDSNAEWMASLVRSNEISVCLHEHAFQNDEQRQDSRAILLSAAQGHLVVYDSNETALHSQDLEADVLTKLKESSWLEFRAVFLSDIERIPACYTVELFNDAGDLLARIKQAIET</sequence>
<dbReference type="Proteomes" id="UP000305539">
    <property type="component" value="Unassembled WGS sequence"/>
</dbReference>
<dbReference type="OrthoDB" id="8738370at2"/>
<dbReference type="InterPro" id="IPR029044">
    <property type="entry name" value="Nucleotide-diphossugar_trans"/>
</dbReference>
<reference evidence="1 2" key="1">
    <citation type="submission" date="2019-04" db="EMBL/GenBank/DDBJ databases">
        <title>Trinickia sp. 7GSK02, isolated from subtropical forest soil.</title>
        <authorList>
            <person name="Gao Z.-H."/>
            <person name="Qiu L.-H."/>
        </authorList>
    </citation>
    <scope>NUCLEOTIDE SEQUENCE [LARGE SCALE GENOMIC DNA]</scope>
    <source>
        <strain evidence="1 2">7GSK02</strain>
    </source>
</reference>
<dbReference type="AlphaFoldDB" id="A0A4U1I7I8"/>
<proteinExistence type="predicted"/>
<dbReference type="Gene3D" id="3.90.550.10">
    <property type="entry name" value="Spore Coat Polysaccharide Biosynthesis Protein SpsA, Chain A"/>
    <property type="match status" value="1"/>
</dbReference>
<protein>
    <recommendedName>
        <fullName evidence="3">Glycosyltransferase (GlcNAc)</fullName>
    </recommendedName>
</protein>
<keyword evidence="2" id="KW-1185">Reference proteome</keyword>
<evidence type="ECO:0008006" key="3">
    <source>
        <dbReference type="Google" id="ProtNLM"/>
    </source>
</evidence>